<accession>A0A0R2B7Q8</accession>
<dbReference type="Gene3D" id="1.10.10.10">
    <property type="entry name" value="Winged helix-like DNA-binding domain superfamily/Winged helix DNA-binding domain"/>
    <property type="match status" value="1"/>
</dbReference>
<dbReference type="InterPro" id="IPR005650">
    <property type="entry name" value="BlaI_family"/>
</dbReference>
<keyword evidence="3" id="KW-0238">DNA-binding</keyword>
<evidence type="ECO:0000256" key="1">
    <source>
        <dbReference type="ARBA" id="ARBA00011046"/>
    </source>
</evidence>
<comment type="similarity">
    <text evidence="1">Belongs to the BlaI transcriptional regulatory family.</text>
</comment>
<protein>
    <submittedName>
        <fullName evidence="5">Transcriptional regulator</fullName>
    </submittedName>
</protein>
<dbReference type="GO" id="GO:0003677">
    <property type="term" value="F:DNA binding"/>
    <property type="evidence" value="ECO:0007669"/>
    <property type="project" value="UniProtKB-KW"/>
</dbReference>
<evidence type="ECO:0000256" key="2">
    <source>
        <dbReference type="ARBA" id="ARBA00023015"/>
    </source>
</evidence>
<gene>
    <name evidence="5" type="ORF">FC34_GL000164</name>
</gene>
<dbReference type="PIRSF" id="PIRSF019455">
    <property type="entry name" value="CopR_AtkY"/>
    <property type="match status" value="1"/>
</dbReference>
<sequence length="154" mass="17097">MEADMETLTAEISQSEWEVMRVIWTLKGVSSHLLVEILSEKMGWKAATTKTFLGRLVKKGALATEKQGREFFYTATIPEQSAMDQTVQALFDHLCEMKVGTTIDHLLQHVTLSQSDIAQLQAQLAMLAVDAPLTVPCNCLPEDCDAEEMTNHGN</sequence>
<dbReference type="PATRIC" id="fig|1423727.3.peg.164"/>
<dbReference type="InterPro" id="IPR014071">
    <property type="entry name" value="Cu_transp_CopY/TcrY"/>
</dbReference>
<dbReference type="GO" id="GO:0045892">
    <property type="term" value="P:negative regulation of DNA-templated transcription"/>
    <property type="evidence" value="ECO:0007669"/>
    <property type="project" value="InterPro"/>
</dbReference>
<reference evidence="5 6" key="1">
    <citation type="journal article" date="2015" name="Genome Announc.">
        <title>Expanding the biotechnology potential of lactobacilli through comparative genomics of 213 strains and associated genera.</title>
        <authorList>
            <person name="Sun Z."/>
            <person name="Harris H.M."/>
            <person name="McCann A."/>
            <person name="Guo C."/>
            <person name="Argimon S."/>
            <person name="Zhang W."/>
            <person name="Yang X."/>
            <person name="Jeffery I.B."/>
            <person name="Cooney J.C."/>
            <person name="Kagawa T.F."/>
            <person name="Liu W."/>
            <person name="Song Y."/>
            <person name="Salvetti E."/>
            <person name="Wrobel A."/>
            <person name="Rasinkangas P."/>
            <person name="Parkhill J."/>
            <person name="Rea M.C."/>
            <person name="O'Sullivan O."/>
            <person name="Ritari J."/>
            <person name="Douillard F.P."/>
            <person name="Paul Ross R."/>
            <person name="Yang R."/>
            <person name="Briner A.E."/>
            <person name="Felis G.E."/>
            <person name="de Vos W.M."/>
            <person name="Barrangou R."/>
            <person name="Klaenhammer T.R."/>
            <person name="Caufield P.W."/>
            <person name="Cui Y."/>
            <person name="Zhang H."/>
            <person name="O'Toole P.W."/>
        </authorList>
    </citation>
    <scope>NUCLEOTIDE SEQUENCE [LARGE SCALE GENOMIC DNA]</scope>
    <source>
        <strain evidence="5 6">DSM 23927</strain>
    </source>
</reference>
<evidence type="ECO:0000313" key="6">
    <source>
        <dbReference type="Proteomes" id="UP000051672"/>
    </source>
</evidence>
<evidence type="ECO:0000256" key="3">
    <source>
        <dbReference type="ARBA" id="ARBA00023125"/>
    </source>
</evidence>
<dbReference type="Proteomes" id="UP000051672">
    <property type="component" value="Unassembled WGS sequence"/>
</dbReference>
<dbReference type="STRING" id="1423727.FC34_GL000164"/>
<dbReference type="SUPFAM" id="SSF46785">
    <property type="entry name" value="Winged helix' DNA-binding domain"/>
    <property type="match status" value="1"/>
</dbReference>
<dbReference type="InterPro" id="IPR036388">
    <property type="entry name" value="WH-like_DNA-bd_sf"/>
</dbReference>
<keyword evidence="2" id="KW-0805">Transcription regulation</keyword>
<dbReference type="NCBIfam" id="TIGR02698">
    <property type="entry name" value="CopY_TcrY"/>
    <property type="match status" value="1"/>
</dbReference>
<dbReference type="Pfam" id="PF03965">
    <property type="entry name" value="Penicillinase_R"/>
    <property type="match status" value="1"/>
</dbReference>
<organism evidence="5 6">
    <name type="scientific">Lacticaseibacillus brantae DSM 23927</name>
    <dbReference type="NCBI Taxonomy" id="1423727"/>
    <lineage>
        <taxon>Bacteria</taxon>
        <taxon>Bacillati</taxon>
        <taxon>Bacillota</taxon>
        <taxon>Bacilli</taxon>
        <taxon>Lactobacillales</taxon>
        <taxon>Lactobacillaceae</taxon>
        <taxon>Lacticaseibacillus</taxon>
    </lineage>
</organism>
<dbReference type="AlphaFoldDB" id="A0A0R2B7Q8"/>
<dbReference type="InterPro" id="IPR036390">
    <property type="entry name" value="WH_DNA-bd_sf"/>
</dbReference>
<keyword evidence="4" id="KW-0804">Transcription</keyword>
<comment type="caution">
    <text evidence="5">The sequence shown here is derived from an EMBL/GenBank/DDBJ whole genome shotgun (WGS) entry which is preliminary data.</text>
</comment>
<proteinExistence type="inferred from homology"/>
<evidence type="ECO:0000313" key="5">
    <source>
        <dbReference type="EMBL" id="KRM72459.1"/>
    </source>
</evidence>
<evidence type="ECO:0000256" key="4">
    <source>
        <dbReference type="ARBA" id="ARBA00023163"/>
    </source>
</evidence>
<name>A0A0R2B7Q8_9LACO</name>
<keyword evidence="6" id="KW-1185">Reference proteome</keyword>
<dbReference type="EMBL" id="AYZQ01000001">
    <property type="protein sequence ID" value="KRM72459.1"/>
    <property type="molecule type" value="Genomic_DNA"/>
</dbReference>